<dbReference type="EMBL" id="CP003283">
    <property type="protein sequence ID" value="AFL98495.1"/>
    <property type="molecule type" value="Genomic_DNA"/>
</dbReference>
<name>I4A3G1_ORNRL</name>
<dbReference type="eggNOG" id="ENOG5031M58">
    <property type="taxonomic scope" value="Bacteria"/>
</dbReference>
<feature type="transmembrane region" description="Helical" evidence="1">
    <location>
        <begin position="39"/>
        <end position="60"/>
    </location>
</feature>
<feature type="transmembrane region" description="Helical" evidence="1">
    <location>
        <begin position="67"/>
        <end position="89"/>
    </location>
</feature>
<evidence type="ECO:0000313" key="3">
    <source>
        <dbReference type="Proteomes" id="UP000006051"/>
    </source>
</evidence>
<keyword evidence="3" id="KW-1185">Reference proteome</keyword>
<feature type="transmembrane region" description="Helical" evidence="1">
    <location>
        <begin position="7"/>
        <end position="27"/>
    </location>
</feature>
<dbReference type="KEGG" id="orh:Ornrh_2367"/>
<dbReference type="GeneID" id="71570427"/>
<keyword evidence="1" id="KW-1133">Transmembrane helix</keyword>
<dbReference type="InterPro" id="IPR025635">
    <property type="entry name" value="DUF4293"/>
</dbReference>
<dbReference type="PATRIC" id="fig|867902.3.peg.2319"/>
<dbReference type="AlphaFoldDB" id="I4A3G1"/>
<reference evidence="2 3" key="1">
    <citation type="submission" date="2012-06" db="EMBL/GenBank/DDBJ databases">
        <title>The complete genome of Ornithobacterium rhinotracheale DSM 15997.</title>
        <authorList>
            <consortium name="US DOE Joint Genome Institute (JGI-PGF)"/>
            <person name="Lucas S."/>
            <person name="Copeland A."/>
            <person name="Lapidus A."/>
            <person name="Goodwin L."/>
            <person name="Pitluck S."/>
            <person name="Peters L."/>
            <person name="Mikhailova N."/>
            <person name="Teshima H."/>
            <person name="Kyrpides N."/>
            <person name="Mavromatis K."/>
            <person name="Pagani I."/>
            <person name="Ivanova N."/>
            <person name="Ovchinnikova G."/>
            <person name="Zeytun A."/>
            <person name="Detter J.C."/>
            <person name="Han C."/>
            <person name="Land M."/>
            <person name="Hauser L."/>
            <person name="Markowitz V."/>
            <person name="Cheng J.-F."/>
            <person name="Hugenholtz P."/>
            <person name="Woyke T."/>
            <person name="Wu D."/>
            <person name="Lang E."/>
            <person name="Kopitz M."/>
            <person name="Brambilla E."/>
            <person name="Klenk H.-P."/>
            <person name="Eisen J.A."/>
        </authorList>
    </citation>
    <scope>NUCLEOTIDE SEQUENCE [LARGE SCALE GENOMIC DNA]</scope>
    <source>
        <strain evidence="3">ATCC 51463 / DSM 15997 / CCUG 23171 / LMG 9086</strain>
    </source>
</reference>
<dbReference type="GeneID" id="97258932"/>
<dbReference type="STRING" id="867902.Ornrh_2367"/>
<accession>I4A3G1</accession>
<organism evidence="2 3">
    <name type="scientific">Ornithobacterium rhinotracheale (strain ATCC 51463 / DSM 15997 / CCUG 23171 / CIP 104009 / LMG 9086)</name>
    <dbReference type="NCBI Taxonomy" id="867902"/>
    <lineage>
        <taxon>Bacteria</taxon>
        <taxon>Pseudomonadati</taxon>
        <taxon>Bacteroidota</taxon>
        <taxon>Flavobacteriia</taxon>
        <taxon>Flavobacteriales</taxon>
        <taxon>Weeksellaceae</taxon>
        <taxon>Ornithobacterium</taxon>
    </lineage>
</organism>
<dbReference type="RefSeq" id="WP_014791996.1">
    <property type="nucleotide sequence ID" value="NC_018016.1"/>
</dbReference>
<sequence length="135" mass="15405">MIQRIQSVFLFLAAIVSLVISNVVDLWKQGSEWMQSNDYTLIFAMFLSSGILSFAVIFLYRNRKRQLIYNYINIFLNVVLVGLLAYDLYNLPGEGINSQKGIGLILPLISIILLFMANSGIKKDEKLVKSIDRIR</sequence>
<dbReference type="Pfam" id="PF14126">
    <property type="entry name" value="DUF4293"/>
    <property type="match status" value="1"/>
</dbReference>
<proteinExistence type="predicted"/>
<evidence type="ECO:0008006" key="4">
    <source>
        <dbReference type="Google" id="ProtNLM"/>
    </source>
</evidence>
<dbReference type="Proteomes" id="UP000006051">
    <property type="component" value="Chromosome"/>
</dbReference>
<feature type="transmembrane region" description="Helical" evidence="1">
    <location>
        <begin position="101"/>
        <end position="121"/>
    </location>
</feature>
<evidence type="ECO:0000256" key="1">
    <source>
        <dbReference type="SAM" id="Phobius"/>
    </source>
</evidence>
<keyword evidence="1" id="KW-0812">Transmembrane</keyword>
<dbReference type="HOGENOM" id="CLU_132526_0_0_10"/>
<gene>
    <name evidence="2" type="ordered locus">Ornrh_2367</name>
</gene>
<keyword evidence="1" id="KW-0472">Membrane</keyword>
<evidence type="ECO:0000313" key="2">
    <source>
        <dbReference type="EMBL" id="AFL98495.1"/>
    </source>
</evidence>
<protein>
    <recommendedName>
        <fullName evidence="4">DUF4293 family protein</fullName>
    </recommendedName>
</protein>